<evidence type="ECO:0008006" key="7">
    <source>
        <dbReference type="Google" id="ProtNLM"/>
    </source>
</evidence>
<evidence type="ECO:0000313" key="5">
    <source>
        <dbReference type="EMBL" id="CAK9002190.1"/>
    </source>
</evidence>
<evidence type="ECO:0000256" key="1">
    <source>
        <dbReference type="ARBA" id="ARBA00004370"/>
    </source>
</evidence>
<keyword evidence="2 3" id="KW-0472">Membrane</keyword>
<protein>
    <recommendedName>
        <fullName evidence="7">Late embryogenesis abundant protein LEA-2 subgroup domain-containing protein</fullName>
    </recommendedName>
</protein>
<keyword evidence="3" id="KW-0812">Transmembrane</keyword>
<evidence type="ECO:0000256" key="3">
    <source>
        <dbReference type="SAM" id="Phobius"/>
    </source>
</evidence>
<dbReference type="PANTHER" id="PTHR31234:SF2">
    <property type="entry name" value="OS05G0199100 PROTEIN"/>
    <property type="match status" value="1"/>
</dbReference>
<keyword evidence="6" id="KW-1185">Reference proteome</keyword>
<evidence type="ECO:0000256" key="2">
    <source>
        <dbReference type="ARBA" id="ARBA00023136"/>
    </source>
</evidence>
<dbReference type="Proteomes" id="UP001642464">
    <property type="component" value="Unassembled WGS sequence"/>
</dbReference>
<name>A0ABP0IHW1_9DINO</name>
<evidence type="ECO:0000313" key="4">
    <source>
        <dbReference type="EMBL" id="CAK8987794.1"/>
    </source>
</evidence>
<sequence>MRQAGRGDEVSTPRSATSHSVLRNILKSGMSEVQVVIHSEMDDIAKEPSLHIPKRQGDEMACTGSNPSIETNPPSFQSLACPTDVSRHVLSHNGLQLSARKLHTCACLRMGRCCCVALSFLGLFVLAAGVCLALFWPRDPTLKLRKLETDERDLMDFVTLLSAPASHEHPDAVEASALVFIAEVEVFNPNLFTSEASEGHLELICRGMAGPVGEGAFQAVTLEPHVTKIVTADLSVKLREDFLTLMQAEIAASRFSLSFSLLAASTLRIFSLQLQYQMACELDVALSALMMSETRSGAVTGKNCWHQLSL</sequence>
<gene>
    <name evidence="4" type="ORF">SCF082_LOCUS1129</name>
    <name evidence="5" type="ORF">SCF082_LOCUS7236</name>
</gene>
<comment type="caution">
    <text evidence="5">The sequence shown here is derived from an EMBL/GenBank/DDBJ whole genome shotgun (WGS) entry which is preliminary data.</text>
</comment>
<reference evidence="5 6" key="1">
    <citation type="submission" date="2024-02" db="EMBL/GenBank/DDBJ databases">
        <authorList>
            <person name="Chen Y."/>
            <person name="Shah S."/>
            <person name="Dougan E. K."/>
            <person name="Thang M."/>
            <person name="Chan C."/>
        </authorList>
    </citation>
    <scope>NUCLEOTIDE SEQUENCE [LARGE SCALE GENOMIC DNA]</scope>
</reference>
<keyword evidence="3" id="KW-1133">Transmembrane helix</keyword>
<dbReference type="PANTHER" id="PTHR31234">
    <property type="entry name" value="LATE EMBRYOGENESIS ABUNDANT (LEA) HYDROXYPROLINE-RICH GLYCOPROTEIN FAMILY"/>
    <property type="match status" value="1"/>
</dbReference>
<comment type="subcellular location">
    <subcellularLocation>
        <location evidence="1">Membrane</location>
    </subcellularLocation>
</comment>
<dbReference type="EMBL" id="CAXAMM010004025">
    <property type="protein sequence ID" value="CAK9002190.1"/>
    <property type="molecule type" value="Genomic_DNA"/>
</dbReference>
<proteinExistence type="predicted"/>
<evidence type="ECO:0000313" key="6">
    <source>
        <dbReference type="Proteomes" id="UP001642464"/>
    </source>
</evidence>
<feature type="transmembrane region" description="Helical" evidence="3">
    <location>
        <begin position="116"/>
        <end position="136"/>
    </location>
</feature>
<organism evidence="5 6">
    <name type="scientific">Durusdinium trenchii</name>
    <dbReference type="NCBI Taxonomy" id="1381693"/>
    <lineage>
        <taxon>Eukaryota</taxon>
        <taxon>Sar</taxon>
        <taxon>Alveolata</taxon>
        <taxon>Dinophyceae</taxon>
        <taxon>Suessiales</taxon>
        <taxon>Symbiodiniaceae</taxon>
        <taxon>Durusdinium</taxon>
    </lineage>
</organism>
<accession>A0ABP0IHW1</accession>
<dbReference type="InterPro" id="IPR044839">
    <property type="entry name" value="NDR1-like"/>
</dbReference>
<dbReference type="EMBL" id="CAXAMM010000525">
    <property type="protein sequence ID" value="CAK8987794.1"/>
    <property type="molecule type" value="Genomic_DNA"/>
</dbReference>